<evidence type="ECO:0000313" key="3">
    <source>
        <dbReference type="Proteomes" id="UP000789901"/>
    </source>
</evidence>
<dbReference type="InterPro" id="IPR013087">
    <property type="entry name" value="Znf_C2H2_type"/>
</dbReference>
<feature type="non-terminal residue" evidence="2">
    <location>
        <position position="93"/>
    </location>
</feature>
<organism evidence="2 3">
    <name type="scientific">Gigaspora margarita</name>
    <dbReference type="NCBI Taxonomy" id="4874"/>
    <lineage>
        <taxon>Eukaryota</taxon>
        <taxon>Fungi</taxon>
        <taxon>Fungi incertae sedis</taxon>
        <taxon>Mucoromycota</taxon>
        <taxon>Glomeromycotina</taxon>
        <taxon>Glomeromycetes</taxon>
        <taxon>Diversisporales</taxon>
        <taxon>Gigasporaceae</taxon>
        <taxon>Gigaspora</taxon>
    </lineage>
</organism>
<dbReference type="PROSITE" id="PS00028">
    <property type="entry name" value="ZINC_FINGER_C2H2_1"/>
    <property type="match status" value="1"/>
</dbReference>
<sequence>IPQYDSSCPSISKKMYQCLCCNKCGKYYPTLKFIANHKCQQHLFKRGRPRKQVDETINLNFRVAKDVVDRDLLEDEISNSRKVQSENEWELID</sequence>
<evidence type="ECO:0000313" key="2">
    <source>
        <dbReference type="EMBL" id="CAG8842729.1"/>
    </source>
</evidence>
<dbReference type="EMBL" id="CAJVQB010069981">
    <property type="protein sequence ID" value="CAG8842729.1"/>
    <property type="molecule type" value="Genomic_DNA"/>
</dbReference>
<reference evidence="2 3" key="1">
    <citation type="submission" date="2021-06" db="EMBL/GenBank/DDBJ databases">
        <authorList>
            <person name="Kallberg Y."/>
            <person name="Tangrot J."/>
            <person name="Rosling A."/>
        </authorList>
    </citation>
    <scope>NUCLEOTIDE SEQUENCE [LARGE SCALE GENOMIC DNA]</scope>
    <source>
        <strain evidence="2 3">120-4 pot B 10/14</strain>
    </source>
</reference>
<feature type="non-terminal residue" evidence="2">
    <location>
        <position position="1"/>
    </location>
</feature>
<protein>
    <submittedName>
        <fullName evidence="2">26020_t:CDS:1</fullName>
    </submittedName>
</protein>
<dbReference type="Proteomes" id="UP000789901">
    <property type="component" value="Unassembled WGS sequence"/>
</dbReference>
<proteinExistence type="predicted"/>
<name>A0ABN7WX41_GIGMA</name>
<accession>A0ABN7WX41</accession>
<evidence type="ECO:0000259" key="1">
    <source>
        <dbReference type="PROSITE" id="PS00028"/>
    </source>
</evidence>
<feature type="domain" description="C2H2-type" evidence="1">
    <location>
        <begin position="20"/>
        <end position="42"/>
    </location>
</feature>
<keyword evidence="3" id="KW-1185">Reference proteome</keyword>
<gene>
    <name evidence="2" type="ORF">GMARGA_LOCUS36146</name>
</gene>
<comment type="caution">
    <text evidence="2">The sequence shown here is derived from an EMBL/GenBank/DDBJ whole genome shotgun (WGS) entry which is preliminary data.</text>
</comment>